<keyword evidence="3" id="KW-1133">Transmembrane helix</keyword>
<feature type="domain" description="GGDEF" evidence="4">
    <location>
        <begin position="594"/>
        <end position="727"/>
    </location>
</feature>
<name>A0ABT0A348_9GAMM</name>
<dbReference type="Proteomes" id="UP001165423">
    <property type="component" value="Unassembled WGS sequence"/>
</dbReference>
<protein>
    <recommendedName>
        <fullName evidence="1">diguanylate cyclase</fullName>
        <ecNumber evidence="1">2.7.7.65</ecNumber>
    </recommendedName>
</protein>
<comment type="catalytic activity">
    <reaction evidence="2">
        <text>2 GTP = 3',3'-c-di-GMP + 2 diphosphate</text>
        <dbReference type="Rhea" id="RHEA:24898"/>
        <dbReference type="ChEBI" id="CHEBI:33019"/>
        <dbReference type="ChEBI" id="CHEBI:37565"/>
        <dbReference type="ChEBI" id="CHEBI:58805"/>
        <dbReference type="EC" id="2.7.7.65"/>
    </reaction>
</comment>
<feature type="transmembrane region" description="Helical" evidence="3">
    <location>
        <begin position="203"/>
        <end position="220"/>
    </location>
</feature>
<feature type="transmembrane region" description="Helical" evidence="3">
    <location>
        <begin position="363"/>
        <end position="383"/>
    </location>
</feature>
<dbReference type="InterPro" id="IPR050469">
    <property type="entry name" value="Diguanylate_Cyclase"/>
</dbReference>
<evidence type="ECO:0000256" key="3">
    <source>
        <dbReference type="SAM" id="Phobius"/>
    </source>
</evidence>
<feature type="transmembrane region" description="Helical" evidence="3">
    <location>
        <begin position="325"/>
        <end position="343"/>
    </location>
</feature>
<dbReference type="EC" id="2.7.7.65" evidence="1"/>
<feature type="transmembrane region" description="Helical" evidence="3">
    <location>
        <begin position="297"/>
        <end position="318"/>
    </location>
</feature>
<dbReference type="NCBIfam" id="TIGR00254">
    <property type="entry name" value="GGDEF"/>
    <property type="match status" value="1"/>
</dbReference>
<dbReference type="PROSITE" id="PS50887">
    <property type="entry name" value="GGDEF"/>
    <property type="match status" value="1"/>
</dbReference>
<dbReference type="SMART" id="SM00267">
    <property type="entry name" value="GGDEF"/>
    <property type="match status" value="1"/>
</dbReference>
<feature type="transmembrane region" description="Helical" evidence="3">
    <location>
        <begin position="178"/>
        <end position="196"/>
    </location>
</feature>
<accession>A0ABT0A348</accession>
<gene>
    <name evidence="5" type="ORF">MQC88_05465</name>
</gene>
<evidence type="ECO:0000256" key="1">
    <source>
        <dbReference type="ARBA" id="ARBA00012528"/>
    </source>
</evidence>
<dbReference type="CDD" id="cd01949">
    <property type="entry name" value="GGDEF"/>
    <property type="match status" value="1"/>
</dbReference>
<evidence type="ECO:0000313" key="5">
    <source>
        <dbReference type="EMBL" id="MCJ0825408.1"/>
    </source>
</evidence>
<keyword evidence="6" id="KW-1185">Reference proteome</keyword>
<dbReference type="Pfam" id="PF07695">
    <property type="entry name" value="7TMR-DISM_7TM"/>
    <property type="match status" value="1"/>
</dbReference>
<dbReference type="InterPro" id="IPR043128">
    <property type="entry name" value="Rev_trsase/Diguanyl_cyclase"/>
</dbReference>
<proteinExistence type="predicted"/>
<dbReference type="Gene3D" id="3.30.70.270">
    <property type="match status" value="1"/>
</dbReference>
<organism evidence="5 6">
    <name type="scientific">Cognatiluteimonas sedimenti</name>
    <dbReference type="NCBI Taxonomy" id="2927791"/>
    <lineage>
        <taxon>Bacteria</taxon>
        <taxon>Pseudomonadati</taxon>
        <taxon>Pseudomonadota</taxon>
        <taxon>Gammaproteobacteria</taxon>
        <taxon>Lysobacterales</taxon>
        <taxon>Lysobacteraceae</taxon>
        <taxon>Cognatiluteimonas</taxon>
    </lineage>
</organism>
<reference evidence="5 6" key="1">
    <citation type="submission" date="2022-03" db="EMBL/GenBank/DDBJ databases">
        <title>Luteimonas soily sp. nov., a novel bacterium isolated from the soil.</title>
        <authorList>
            <person name="Zhang X."/>
        </authorList>
    </citation>
    <scope>NUCLEOTIDE SEQUENCE [LARGE SCALE GENOMIC DNA]</scope>
    <source>
        <strain evidence="5 6">50</strain>
    </source>
</reference>
<dbReference type="PANTHER" id="PTHR45138:SF9">
    <property type="entry name" value="DIGUANYLATE CYCLASE DGCM-RELATED"/>
    <property type="match status" value="1"/>
</dbReference>
<feature type="transmembrane region" description="Helical" evidence="3">
    <location>
        <begin position="240"/>
        <end position="260"/>
    </location>
</feature>
<dbReference type="InterPro" id="IPR011623">
    <property type="entry name" value="7TMR_DISM_rcpt_extracell_dom1"/>
</dbReference>
<keyword evidence="3" id="KW-0812">Transmembrane</keyword>
<dbReference type="PANTHER" id="PTHR45138">
    <property type="entry name" value="REGULATORY COMPONENTS OF SENSORY TRANSDUCTION SYSTEM"/>
    <property type="match status" value="1"/>
</dbReference>
<keyword evidence="3" id="KW-0472">Membrane</keyword>
<feature type="transmembrane region" description="Helical" evidence="3">
    <location>
        <begin position="272"/>
        <end position="291"/>
    </location>
</feature>
<comment type="caution">
    <text evidence="5">The sequence shown here is derived from an EMBL/GenBank/DDBJ whole genome shotgun (WGS) entry which is preliminary data.</text>
</comment>
<dbReference type="RefSeq" id="WP_243319740.1">
    <property type="nucleotide sequence ID" value="NZ_JALGCL010000001.1"/>
</dbReference>
<dbReference type="InterPro" id="IPR000160">
    <property type="entry name" value="GGDEF_dom"/>
</dbReference>
<evidence type="ECO:0000256" key="2">
    <source>
        <dbReference type="ARBA" id="ARBA00034247"/>
    </source>
</evidence>
<dbReference type="SUPFAM" id="SSF55073">
    <property type="entry name" value="Nucleotide cyclase"/>
    <property type="match status" value="1"/>
</dbReference>
<dbReference type="Pfam" id="PF00990">
    <property type="entry name" value="GGDEF"/>
    <property type="match status" value="1"/>
</dbReference>
<evidence type="ECO:0000259" key="4">
    <source>
        <dbReference type="PROSITE" id="PS50887"/>
    </source>
</evidence>
<dbReference type="EMBL" id="JALGCL010000001">
    <property type="protein sequence ID" value="MCJ0825408.1"/>
    <property type="molecule type" value="Genomic_DNA"/>
</dbReference>
<dbReference type="InterPro" id="IPR029787">
    <property type="entry name" value="Nucleotide_cyclase"/>
</dbReference>
<sequence>MQPQHSPRDGFFAAGLLLLLALFAAGVVGAIRGEVQHASIRIQPLAGKAGAHRGEVLLLPGGAEHEVVARLDFILPPPDPERARWIIWLGRDPLDAIWLQGSDGAGAPWRSIHYDFFHPDAEQPALPAGFTFPLPADWQGPVTLELHARGAVRSALWPRLLRESDALAGARMAVALNAGAYAGLFMLALIVLVLYAVTRERSFVAAFVCAAVGLLLLAAFNGHLFQLPGFSLLAAWRGQAIWALLSLFSASVMQLLLRYASLREGGAPAARWFEGYSVALVLLAATCLLDLPPLRPWMQALAMLGWIGAGFGALVVLGDAVRRRVAMAWPILVLAFLAIGAGLANEAMVRGWLADTLWTRYGYQVAVVVLLATMSLSLFSHIGEYRDQRDRDRLARVDSERRMGREAARNALTLALQARLRNQPTADLEWTAARLLLEHLVPQVPSATAAVVAYGYHGHDLLVVEPVERKQRIADDIAARALALKRMASNGVPMQQPLAHAATEATEALVPLPIRSPGWGLLVLQREGSDGFSTEEIALAGEFARLAALHADEALAAYQLRRSAELDALTGTFNRRSIDQWLSRTFLDASRRQQSLSLLFIDIDHFKSINDRLGHAGGDHCLREVAAALRGALEEGDLLGRYGGEEFVALLPGRAGADAREMGERLRAAVERSVVEYEGRNERITVSIGVATRLERESTPAAAIERADKALYAAKRGGRNCVHVAPAVFT</sequence>
<evidence type="ECO:0000313" key="6">
    <source>
        <dbReference type="Proteomes" id="UP001165423"/>
    </source>
</evidence>